<gene>
    <name evidence="2" type="ORF">GCM10011505_39310</name>
</gene>
<dbReference type="EMBL" id="BMDZ01000058">
    <property type="protein sequence ID" value="GGB54489.1"/>
    <property type="molecule type" value="Genomic_DNA"/>
</dbReference>
<evidence type="ECO:0000313" key="2">
    <source>
        <dbReference type="EMBL" id="GGB54489.1"/>
    </source>
</evidence>
<organism evidence="2 3">
    <name type="scientific">Tistrella bauzanensis</name>
    <dbReference type="NCBI Taxonomy" id="657419"/>
    <lineage>
        <taxon>Bacteria</taxon>
        <taxon>Pseudomonadati</taxon>
        <taxon>Pseudomonadota</taxon>
        <taxon>Alphaproteobacteria</taxon>
        <taxon>Geminicoccales</taxon>
        <taxon>Geminicoccaceae</taxon>
        <taxon>Tistrella</taxon>
    </lineage>
</organism>
<evidence type="ECO:0000313" key="3">
    <source>
        <dbReference type="Proteomes" id="UP000603352"/>
    </source>
</evidence>
<reference evidence="3" key="1">
    <citation type="journal article" date="2019" name="Int. J. Syst. Evol. Microbiol.">
        <title>The Global Catalogue of Microorganisms (GCM) 10K type strain sequencing project: providing services to taxonomists for standard genome sequencing and annotation.</title>
        <authorList>
            <consortium name="The Broad Institute Genomics Platform"/>
            <consortium name="The Broad Institute Genome Sequencing Center for Infectious Disease"/>
            <person name="Wu L."/>
            <person name="Ma J."/>
        </authorList>
    </citation>
    <scope>NUCLEOTIDE SEQUENCE [LARGE SCALE GENOMIC DNA]</scope>
    <source>
        <strain evidence="3">CGMCC 1.10188</strain>
    </source>
</reference>
<proteinExistence type="predicted"/>
<sequence>MRHADGIAAQAAARCRNGADIRCAGTAGFGCAGFGCDGHETPLSSGTRASGSPGGACAPMDGSLCDGGGRQAPQPGARPLSRPL</sequence>
<keyword evidence="3" id="KW-1185">Reference proteome</keyword>
<dbReference type="Proteomes" id="UP000603352">
    <property type="component" value="Unassembled WGS sequence"/>
</dbReference>
<evidence type="ECO:0000256" key="1">
    <source>
        <dbReference type="SAM" id="MobiDB-lite"/>
    </source>
</evidence>
<feature type="region of interest" description="Disordered" evidence="1">
    <location>
        <begin position="62"/>
        <end position="84"/>
    </location>
</feature>
<protein>
    <submittedName>
        <fullName evidence="2">Uncharacterized protein</fullName>
    </submittedName>
</protein>
<comment type="caution">
    <text evidence="2">The sequence shown here is derived from an EMBL/GenBank/DDBJ whole genome shotgun (WGS) entry which is preliminary data.</text>
</comment>
<name>A0ABQ1IYM9_9PROT</name>
<accession>A0ABQ1IYM9</accession>